<dbReference type="GO" id="GO:0008360">
    <property type="term" value="P:regulation of cell shape"/>
    <property type="evidence" value="ECO:0007669"/>
    <property type="project" value="UniProtKB-KW"/>
</dbReference>
<evidence type="ECO:0000256" key="1">
    <source>
        <dbReference type="ARBA" id="ARBA00004167"/>
    </source>
</evidence>
<dbReference type="EMBL" id="LCFB01000037">
    <property type="protein sequence ID" value="KKS83535.1"/>
    <property type="molecule type" value="Genomic_DNA"/>
</dbReference>
<gene>
    <name evidence="13" type="ORF">UV59_C0037G0024</name>
</gene>
<dbReference type="GO" id="GO:0008658">
    <property type="term" value="F:penicillin binding"/>
    <property type="evidence" value="ECO:0007669"/>
    <property type="project" value="InterPro"/>
</dbReference>
<dbReference type="InterPro" id="IPR005311">
    <property type="entry name" value="PBP_dimer"/>
</dbReference>
<evidence type="ECO:0000256" key="9">
    <source>
        <dbReference type="ARBA" id="ARBA00023316"/>
    </source>
</evidence>
<keyword evidence="3" id="KW-1003">Cell membrane</keyword>
<dbReference type="InterPro" id="IPR012338">
    <property type="entry name" value="Beta-lactam/transpept-like"/>
</dbReference>
<keyword evidence="6" id="KW-0573">Peptidoglycan synthesis</keyword>
<evidence type="ECO:0000259" key="11">
    <source>
        <dbReference type="Pfam" id="PF00905"/>
    </source>
</evidence>
<dbReference type="Pfam" id="PF03717">
    <property type="entry name" value="PBP_dimer"/>
    <property type="match status" value="1"/>
</dbReference>
<dbReference type="InterPro" id="IPR001460">
    <property type="entry name" value="PCN-bd_Tpept"/>
</dbReference>
<keyword evidence="8 10" id="KW-0472">Membrane</keyword>
<dbReference type="STRING" id="1618436.UV59_C0037G0024"/>
<dbReference type="AlphaFoldDB" id="A0A0G1CCY9"/>
<evidence type="ECO:0000256" key="10">
    <source>
        <dbReference type="SAM" id="Phobius"/>
    </source>
</evidence>
<evidence type="ECO:0000256" key="6">
    <source>
        <dbReference type="ARBA" id="ARBA00022984"/>
    </source>
</evidence>
<evidence type="ECO:0000259" key="12">
    <source>
        <dbReference type="Pfam" id="PF03717"/>
    </source>
</evidence>
<comment type="caution">
    <text evidence="13">The sequence shown here is derived from an EMBL/GenBank/DDBJ whole genome shotgun (WGS) entry which is preliminary data.</text>
</comment>
<evidence type="ECO:0000256" key="2">
    <source>
        <dbReference type="ARBA" id="ARBA00004236"/>
    </source>
</evidence>
<comment type="subcellular location">
    <subcellularLocation>
        <location evidence="2">Cell membrane</location>
    </subcellularLocation>
    <subcellularLocation>
        <location evidence="1">Membrane</location>
        <topology evidence="1">Single-pass membrane protein</topology>
    </subcellularLocation>
</comment>
<reference evidence="13 14" key="1">
    <citation type="journal article" date="2015" name="Nature">
        <title>rRNA introns, odd ribosomes, and small enigmatic genomes across a large radiation of phyla.</title>
        <authorList>
            <person name="Brown C.T."/>
            <person name="Hug L.A."/>
            <person name="Thomas B.C."/>
            <person name="Sharon I."/>
            <person name="Castelle C.J."/>
            <person name="Singh A."/>
            <person name="Wilkins M.J."/>
            <person name="Williams K.H."/>
            <person name="Banfield J.F."/>
        </authorList>
    </citation>
    <scope>NUCLEOTIDE SEQUENCE [LARGE SCALE GENOMIC DNA]</scope>
</reference>
<keyword evidence="5" id="KW-0133">Cell shape</keyword>
<evidence type="ECO:0000256" key="3">
    <source>
        <dbReference type="ARBA" id="ARBA00022475"/>
    </source>
</evidence>
<dbReference type="InterPro" id="IPR050515">
    <property type="entry name" value="Beta-lactam/transpept"/>
</dbReference>
<dbReference type="PANTHER" id="PTHR30627">
    <property type="entry name" value="PEPTIDOGLYCAN D,D-TRANSPEPTIDASE"/>
    <property type="match status" value="1"/>
</dbReference>
<protein>
    <submittedName>
        <fullName evidence="13">Penicillin-binding protein 2</fullName>
    </submittedName>
</protein>
<dbReference type="Gene3D" id="3.90.1310.10">
    <property type="entry name" value="Penicillin-binding protein 2a (Domain 2)"/>
    <property type="match status" value="1"/>
</dbReference>
<evidence type="ECO:0000256" key="4">
    <source>
        <dbReference type="ARBA" id="ARBA00022692"/>
    </source>
</evidence>
<dbReference type="InterPro" id="IPR036138">
    <property type="entry name" value="PBP_dimer_sf"/>
</dbReference>
<feature type="domain" description="Penicillin-binding protein transpeptidase" evidence="11">
    <location>
        <begin position="244"/>
        <end position="607"/>
    </location>
</feature>
<keyword evidence="4 10" id="KW-0812">Transmembrane</keyword>
<dbReference type="SUPFAM" id="SSF56519">
    <property type="entry name" value="Penicillin binding protein dimerisation domain"/>
    <property type="match status" value="1"/>
</dbReference>
<feature type="domain" description="Penicillin-binding protein dimerisation" evidence="12">
    <location>
        <begin position="127"/>
        <end position="211"/>
    </location>
</feature>
<dbReference type="GO" id="GO:0071972">
    <property type="term" value="F:peptidoglycan L,D-transpeptidase activity"/>
    <property type="evidence" value="ECO:0007669"/>
    <property type="project" value="TreeGrafter"/>
</dbReference>
<organism evidence="13 14">
    <name type="scientific">Candidatus Gottesmanbacteria bacterium GW2011_GWA1_43_11</name>
    <dbReference type="NCBI Taxonomy" id="1618436"/>
    <lineage>
        <taxon>Bacteria</taxon>
        <taxon>Candidatus Gottesmaniibacteriota</taxon>
    </lineage>
</organism>
<dbReference type="Pfam" id="PF00905">
    <property type="entry name" value="Transpeptidase"/>
    <property type="match status" value="1"/>
</dbReference>
<keyword evidence="9" id="KW-0961">Cell wall biogenesis/degradation</keyword>
<dbReference type="Proteomes" id="UP000034543">
    <property type="component" value="Unassembled WGS sequence"/>
</dbReference>
<accession>A0A0G1CCY9</accession>
<dbReference type="Gene3D" id="3.40.710.10">
    <property type="entry name" value="DD-peptidase/beta-lactamase superfamily"/>
    <property type="match status" value="1"/>
</dbReference>
<dbReference type="PANTHER" id="PTHR30627:SF2">
    <property type="entry name" value="PEPTIDOGLYCAN D,D-TRANSPEPTIDASE MRDA"/>
    <property type="match status" value="1"/>
</dbReference>
<dbReference type="GO" id="GO:0071555">
    <property type="term" value="P:cell wall organization"/>
    <property type="evidence" value="ECO:0007669"/>
    <property type="project" value="UniProtKB-KW"/>
</dbReference>
<name>A0A0G1CCY9_9BACT</name>
<evidence type="ECO:0000256" key="7">
    <source>
        <dbReference type="ARBA" id="ARBA00022989"/>
    </source>
</evidence>
<proteinExistence type="predicted"/>
<feature type="transmembrane region" description="Helical" evidence="10">
    <location>
        <begin position="36"/>
        <end position="57"/>
    </location>
</feature>
<evidence type="ECO:0000313" key="14">
    <source>
        <dbReference type="Proteomes" id="UP000034543"/>
    </source>
</evidence>
<dbReference type="SUPFAM" id="SSF56601">
    <property type="entry name" value="beta-lactamase/transpeptidase-like"/>
    <property type="match status" value="1"/>
</dbReference>
<sequence length="612" mass="67411">MVKLGSVFSEHVSQYKKRWSKSGSTNIRGWGARVTIFYALLIGSFFLLVVRIFHLTVVMGSENRILSEENRVRTAIIHAPRGIFYDRRGTALVINEPAFRVTGPCEPNASCPTKLMSEAEWRASEGEKQSVFLEKDSLREYKFPYETAHLLGFLGEITAEEIDNPYYSFQDYLLGDKLGRSGLEAIFEKKMRGTDGRELIEVDSKNNVVRTLGKIDPKPGSDIHLSLDSELQKTAFDAMGEYAGAVVVSKPKTGEILALVSTPSFNANKFHAGLSAKEYGNLVSSEDNPLFNRPLSGTYPPGSIFKILSAVAGLESNAVTRETLIEDVGILKVGNFSFANWYFTQYGGTEGPVNLVKAIARSNDIYFYKLGEMTGIETIAEWARKFGVGKKTGIELNGEAEGVMPDPEYKRKIHHDQWYLGDSYHIAIGQGDLQTTPLQVNRWTNAIASNGILCPFTVLSQNPEFGSARSHVCDDLRLKLETVMTVTEGMIRACTGGSELSYQGTGYPLFDFTVYKEQLSGDSGSAKIFQVPTACKTGTAEFGDPENRTHAWFTIFAPVPEDLLEQAGVAKKENTITGEPEIAVTVLVEKGGEGSSVAAPVAKKILEAWFKR</sequence>
<dbReference type="GO" id="GO:0009252">
    <property type="term" value="P:peptidoglycan biosynthetic process"/>
    <property type="evidence" value="ECO:0007669"/>
    <property type="project" value="UniProtKB-KW"/>
</dbReference>
<dbReference type="GO" id="GO:0005886">
    <property type="term" value="C:plasma membrane"/>
    <property type="evidence" value="ECO:0007669"/>
    <property type="project" value="UniProtKB-SubCell"/>
</dbReference>
<evidence type="ECO:0000256" key="8">
    <source>
        <dbReference type="ARBA" id="ARBA00023136"/>
    </source>
</evidence>
<evidence type="ECO:0000313" key="13">
    <source>
        <dbReference type="EMBL" id="KKS83535.1"/>
    </source>
</evidence>
<keyword evidence="7 10" id="KW-1133">Transmembrane helix</keyword>
<evidence type="ECO:0000256" key="5">
    <source>
        <dbReference type="ARBA" id="ARBA00022960"/>
    </source>
</evidence>